<keyword evidence="5" id="KW-1185">Reference proteome</keyword>
<dbReference type="Pfam" id="PF00571">
    <property type="entry name" value="CBS"/>
    <property type="match status" value="2"/>
</dbReference>
<dbReference type="AlphaFoldDB" id="A0A1V4HVJ9"/>
<dbReference type="InterPro" id="IPR000644">
    <property type="entry name" value="CBS_dom"/>
</dbReference>
<dbReference type="STRING" id="29421.B2M20_14720"/>
<feature type="domain" description="CBS" evidence="3">
    <location>
        <begin position="13"/>
        <end position="69"/>
    </location>
</feature>
<dbReference type="SMART" id="SM00116">
    <property type="entry name" value="CBS"/>
    <property type="match status" value="2"/>
</dbReference>
<dbReference type="SUPFAM" id="SSF54631">
    <property type="entry name" value="CBS-domain pair"/>
    <property type="match status" value="1"/>
</dbReference>
<protein>
    <submittedName>
        <fullName evidence="4">Transcriptional regulator</fullName>
    </submittedName>
</protein>
<evidence type="ECO:0000313" key="4">
    <source>
        <dbReference type="EMBL" id="OPH82006.1"/>
    </source>
</evidence>
<dbReference type="Gene3D" id="3.10.580.10">
    <property type="entry name" value="CBS-domain"/>
    <property type="match status" value="2"/>
</dbReference>
<dbReference type="PROSITE" id="PS51371">
    <property type="entry name" value="CBS"/>
    <property type="match status" value="2"/>
</dbReference>
<feature type="domain" description="CBS" evidence="3">
    <location>
        <begin position="86"/>
        <end position="147"/>
    </location>
</feature>
<name>A0A1V4HVJ9_NITVU</name>
<proteinExistence type="predicted"/>
<comment type="caution">
    <text evidence="4">The sequence shown here is derived from an EMBL/GenBank/DDBJ whole genome shotgun (WGS) entry which is preliminary data.</text>
</comment>
<accession>A0A1V4HVJ9</accession>
<evidence type="ECO:0000256" key="1">
    <source>
        <dbReference type="ARBA" id="ARBA00023122"/>
    </source>
</evidence>
<gene>
    <name evidence="4" type="ORF">B2M20_14720</name>
</gene>
<keyword evidence="1 2" id="KW-0129">CBS domain</keyword>
<dbReference type="CDD" id="cd02205">
    <property type="entry name" value="CBS_pair_SF"/>
    <property type="match status" value="1"/>
</dbReference>
<dbReference type="EMBL" id="MWPQ01000051">
    <property type="protein sequence ID" value="OPH82006.1"/>
    <property type="molecule type" value="Genomic_DNA"/>
</dbReference>
<dbReference type="PANTHER" id="PTHR43080">
    <property type="entry name" value="CBS DOMAIN-CONTAINING PROTEIN CBSX3, MITOCHONDRIAL"/>
    <property type="match status" value="1"/>
</dbReference>
<evidence type="ECO:0000256" key="2">
    <source>
        <dbReference type="PROSITE-ProRule" id="PRU00703"/>
    </source>
</evidence>
<evidence type="ECO:0000313" key="5">
    <source>
        <dbReference type="Proteomes" id="UP000189940"/>
    </source>
</evidence>
<dbReference type="OrthoDB" id="9790355at2"/>
<evidence type="ECO:0000259" key="3">
    <source>
        <dbReference type="PROSITE" id="PS51371"/>
    </source>
</evidence>
<dbReference type="InterPro" id="IPR051257">
    <property type="entry name" value="Diverse_CBS-Domain"/>
</dbReference>
<dbReference type="Proteomes" id="UP000189940">
    <property type="component" value="Unassembled WGS sequence"/>
</dbReference>
<dbReference type="PANTHER" id="PTHR43080:SF26">
    <property type="entry name" value="REGULATORY PROTEIN"/>
    <property type="match status" value="1"/>
</dbReference>
<dbReference type="RefSeq" id="WP_079447791.1">
    <property type="nucleotide sequence ID" value="NZ_MWPQ01000051.1"/>
</dbReference>
<dbReference type="InterPro" id="IPR046342">
    <property type="entry name" value="CBS_dom_sf"/>
</dbReference>
<reference evidence="4 5" key="1">
    <citation type="submission" date="2017-02" db="EMBL/GenBank/DDBJ databases">
        <title>Genome sequence of the nitrite-oxidizing bacterium Nitrobacter vulgaris strain Ab1.</title>
        <authorList>
            <person name="Mellbye B.L."/>
            <person name="Davis E.W."/>
            <person name="Spieck E."/>
            <person name="Chang J.H."/>
            <person name="Bottomley P.J."/>
            <person name="Sayavedra-Soto L.A."/>
        </authorList>
    </citation>
    <scope>NUCLEOTIDE SEQUENCE [LARGE SCALE GENOMIC DNA]</scope>
    <source>
        <strain evidence="4 5">Ab1</strain>
    </source>
</reference>
<sequence length="147" mass="16916">MYQFLEQTVDHYMTRKVKTVSCDVTMNELNDRFASDDFNAYPVVDDEGEAVGLVTKFDFLKCFALTLSSMVPRYDELMKRTVSDVMIHEFIYVSATTKLVRVLQLMVEHRLRSIPVMGTGQHLVGIISREDVMRALRDCTRGEPRAL</sequence>
<organism evidence="4 5">
    <name type="scientific">Nitrobacter vulgaris</name>
    <dbReference type="NCBI Taxonomy" id="29421"/>
    <lineage>
        <taxon>Bacteria</taxon>
        <taxon>Pseudomonadati</taxon>
        <taxon>Pseudomonadota</taxon>
        <taxon>Alphaproteobacteria</taxon>
        <taxon>Hyphomicrobiales</taxon>
        <taxon>Nitrobacteraceae</taxon>
        <taxon>Nitrobacter</taxon>
    </lineage>
</organism>